<feature type="transmembrane region" description="Helical" evidence="1">
    <location>
        <begin position="6"/>
        <end position="26"/>
    </location>
</feature>
<keyword evidence="1" id="KW-1133">Transmembrane helix</keyword>
<evidence type="ECO:0000259" key="2">
    <source>
        <dbReference type="PROSITE" id="PS51352"/>
    </source>
</evidence>
<evidence type="ECO:0000313" key="3">
    <source>
        <dbReference type="EMBL" id="QHU28001.1"/>
    </source>
</evidence>
<sequence length="150" mass="17623">MQQEFWISLVVVLIISLLIIFLYKFLYGNYPASKLIITDPPIEHNGLEPTQAKFMFFYTTWCPYCTRAQKPWRDFKKQLKDTPMKYGNYTIMFEEIDAEKDKSKAALYKITEYPVFKVETHKKVIEMKGIPDPLNFNQFLISALGNKSST</sequence>
<feature type="domain" description="Thioredoxin" evidence="2">
    <location>
        <begin position="33"/>
        <end position="145"/>
    </location>
</feature>
<accession>A0A6C0LE94</accession>
<dbReference type="InterPro" id="IPR013766">
    <property type="entry name" value="Thioredoxin_domain"/>
</dbReference>
<evidence type="ECO:0000256" key="1">
    <source>
        <dbReference type="SAM" id="Phobius"/>
    </source>
</evidence>
<dbReference type="SUPFAM" id="SSF52833">
    <property type="entry name" value="Thioredoxin-like"/>
    <property type="match status" value="1"/>
</dbReference>
<protein>
    <recommendedName>
        <fullName evidence="2">Thioredoxin domain-containing protein</fullName>
    </recommendedName>
</protein>
<dbReference type="InterPro" id="IPR036249">
    <property type="entry name" value="Thioredoxin-like_sf"/>
</dbReference>
<dbReference type="EMBL" id="MN740468">
    <property type="protein sequence ID" value="QHU28001.1"/>
    <property type="molecule type" value="Genomic_DNA"/>
</dbReference>
<name>A0A6C0LE94_9ZZZZ</name>
<organism evidence="3">
    <name type="scientific">viral metagenome</name>
    <dbReference type="NCBI Taxonomy" id="1070528"/>
    <lineage>
        <taxon>unclassified sequences</taxon>
        <taxon>metagenomes</taxon>
        <taxon>organismal metagenomes</taxon>
    </lineage>
</organism>
<dbReference type="AlphaFoldDB" id="A0A6C0LE94"/>
<keyword evidence="1" id="KW-0472">Membrane</keyword>
<dbReference type="Pfam" id="PF00085">
    <property type="entry name" value="Thioredoxin"/>
    <property type="match status" value="1"/>
</dbReference>
<dbReference type="CDD" id="cd02961">
    <property type="entry name" value="PDI_a_family"/>
    <property type="match status" value="1"/>
</dbReference>
<reference evidence="3" key="1">
    <citation type="journal article" date="2020" name="Nature">
        <title>Giant virus diversity and host interactions through global metagenomics.</title>
        <authorList>
            <person name="Schulz F."/>
            <person name="Roux S."/>
            <person name="Paez-Espino D."/>
            <person name="Jungbluth S."/>
            <person name="Walsh D.A."/>
            <person name="Denef V.J."/>
            <person name="McMahon K.D."/>
            <person name="Konstantinidis K.T."/>
            <person name="Eloe-Fadrosh E.A."/>
            <person name="Kyrpides N.C."/>
            <person name="Woyke T."/>
        </authorList>
    </citation>
    <scope>NUCLEOTIDE SEQUENCE</scope>
    <source>
        <strain evidence="3">GVMAG-M-3300027770-17</strain>
    </source>
</reference>
<keyword evidence="1" id="KW-0812">Transmembrane</keyword>
<proteinExistence type="predicted"/>
<dbReference type="Gene3D" id="3.40.30.10">
    <property type="entry name" value="Glutaredoxin"/>
    <property type="match status" value="1"/>
</dbReference>
<dbReference type="PROSITE" id="PS51352">
    <property type="entry name" value="THIOREDOXIN_2"/>
    <property type="match status" value="1"/>
</dbReference>